<dbReference type="Proteomes" id="UP000659630">
    <property type="component" value="Unassembled WGS sequence"/>
</dbReference>
<organism evidence="2 3">
    <name type="scientific">Anaerofilum hominis</name>
    <dbReference type="NCBI Taxonomy" id="2763016"/>
    <lineage>
        <taxon>Bacteria</taxon>
        <taxon>Bacillati</taxon>
        <taxon>Bacillota</taxon>
        <taxon>Clostridia</taxon>
        <taxon>Eubacteriales</taxon>
        <taxon>Oscillospiraceae</taxon>
        <taxon>Anaerofilum</taxon>
    </lineage>
</organism>
<dbReference type="EMBL" id="JACONZ010000002">
    <property type="protein sequence ID" value="MBC5581430.1"/>
    <property type="molecule type" value="Genomic_DNA"/>
</dbReference>
<sequence>MRDALVGVTGFVGGNLAQSHEFEGLYHSRNIEDAFGTRPELLVYAGVRAEKYLANTDPAADMALVEQAFENIRRIAPQRLVLISTVDVYGTPAGVDEDTPVETEGLHPYGLDRYRLEQMVRDAWPDALIARLPGLFGRGLKKNLIHDLLTPVPSMLREDKYRELCSKSPLVAGAYLPARTGFLQLRQLPAAEQAALRGFFEGNSWNALSFTDSRAVYQFYDLSRLWADLKIALDADLTLLNLATEPVAAAEICRAALGRSFVNELPGAPVRYDMRTLHAGLLGGRDGYLADREQVLAGVRAFIKEQRRLMETAT</sequence>
<reference evidence="2" key="1">
    <citation type="submission" date="2020-08" db="EMBL/GenBank/DDBJ databases">
        <title>Genome public.</title>
        <authorList>
            <person name="Liu C."/>
            <person name="Sun Q."/>
        </authorList>
    </citation>
    <scope>NUCLEOTIDE SEQUENCE</scope>
    <source>
        <strain evidence="2">BX8</strain>
    </source>
</reference>
<evidence type="ECO:0000313" key="3">
    <source>
        <dbReference type="Proteomes" id="UP000659630"/>
    </source>
</evidence>
<proteinExistence type="predicted"/>
<dbReference type="InterPro" id="IPR036291">
    <property type="entry name" value="NAD(P)-bd_dom_sf"/>
</dbReference>
<accession>A0A923IDY2</accession>
<protein>
    <submittedName>
        <fullName evidence="2">NAD(P)-dependent oxidoreductase</fullName>
    </submittedName>
</protein>
<feature type="domain" description="NAD-dependent epimerase/dehydratase" evidence="1">
    <location>
        <begin position="30"/>
        <end position="139"/>
    </location>
</feature>
<evidence type="ECO:0000313" key="2">
    <source>
        <dbReference type="EMBL" id="MBC5581430.1"/>
    </source>
</evidence>
<dbReference type="AlphaFoldDB" id="A0A923IDY2"/>
<evidence type="ECO:0000259" key="1">
    <source>
        <dbReference type="Pfam" id="PF01370"/>
    </source>
</evidence>
<name>A0A923IDY2_9FIRM</name>
<dbReference type="SUPFAM" id="SSF51735">
    <property type="entry name" value="NAD(P)-binding Rossmann-fold domains"/>
    <property type="match status" value="1"/>
</dbReference>
<comment type="caution">
    <text evidence="2">The sequence shown here is derived from an EMBL/GenBank/DDBJ whole genome shotgun (WGS) entry which is preliminary data.</text>
</comment>
<dbReference type="InterPro" id="IPR001509">
    <property type="entry name" value="Epimerase_deHydtase"/>
</dbReference>
<keyword evidence="3" id="KW-1185">Reference proteome</keyword>
<dbReference type="Gene3D" id="3.40.50.720">
    <property type="entry name" value="NAD(P)-binding Rossmann-like Domain"/>
    <property type="match status" value="1"/>
</dbReference>
<gene>
    <name evidence="2" type="ORF">H8S23_07890</name>
</gene>
<dbReference type="Pfam" id="PF01370">
    <property type="entry name" value="Epimerase"/>
    <property type="match status" value="1"/>
</dbReference>
<dbReference type="RefSeq" id="WP_186887784.1">
    <property type="nucleotide sequence ID" value="NZ_JACONZ010000002.1"/>
</dbReference>